<reference evidence="17" key="1">
    <citation type="submission" date="2009-07" db="EMBL/GenBank/DDBJ databases">
        <title>Complete sequence of Methylotenera mobilis JLW8.</title>
        <authorList>
            <consortium name="US DOE Joint Genome Institute"/>
            <person name="Lucas S."/>
            <person name="Copeland A."/>
            <person name="Lapidus A."/>
            <person name="Glavina del Rio T."/>
            <person name="Tice H."/>
            <person name="Bruce D."/>
            <person name="Goodwin L."/>
            <person name="Pitluck S."/>
            <person name="LaButti K.M."/>
            <person name="Clum A."/>
            <person name="Larimer F."/>
            <person name="Land M."/>
            <person name="Hauser L."/>
            <person name="Kyrpides N."/>
            <person name="Mikhailova N."/>
            <person name="Kayluzhnaya M."/>
            <person name="Chistoserdova L."/>
        </authorList>
    </citation>
    <scope>NUCLEOTIDE SEQUENCE [LARGE SCALE GENOMIC DNA]</scope>
    <source>
        <strain evidence="17">JLW8 / ATCC BAA-1282 / DSM 17540</strain>
    </source>
</reference>
<comment type="subunit">
    <text evidence="4">Hexamer formed by 3 homodimers.</text>
</comment>
<keyword evidence="6" id="KW-0662">Pyridine nucleotide biosynthesis</keyword>
<dbReference type="NCBIfam" id="TIGR00078">
    <property type="entry name" value="nadC"/>
    <property type="match status" value="1"/>
</dbReference>
<evidence type="ECO:0000256" key="11">
    <source>
        <dbReference type="ARBA" id="ARBA00069173"/>
    </source>
</evidence>
<dbReference type="AlphaFoldDB" id="C6WUD1"/>
<evidence type="ECO:0000256" key="6">
    <source>
        <dbReference type="ARBA" id="ARBA00022642"/>
    </source>
</evidence>
<evidence type="ECO:0000256" key="4">
    <source>
        <dbReference type="ARBA" id="ARBA00011218"/>
    </source>
</evidence>
<dbReference type="KEGG" id="mmb:Mmol_0620"/>
<organism evidence="16 17">
    <name type="scientific">Methylotenera mobilis (strain JLW8 / ATCC BAA-1282 / DSM 17540)</name>
    <dbReference type="NCBI Taxonomy" id="583345"/>
    <lineage>
        <taxon>Bacteria</taxon>
        <taxon>Pseudomonadati</taxon>
        <taxon>Pseudomonadota</taxon>
        <taxon>Betaproteobacteria</taxon>
        <taxon>Nitrosomonadales</taxon>
        <taxon>Methylophilaceae</taxon>
        <taxon>Methylotenera</taxon>
    </lineage>
</organism>
<dbReference type="eggNOG" id="COG0157">
    <property type="taxonomic scope" value="Bacteria"/>
</dbReference>
<sequence>MTQINQQHPYESSDFSRMVQTQVKNALDEDVGSGDLTAYLIPSAQTASAKVIVREAAVICGIAWFNECFKQIDASVTINWLVVEGEQAQPNQTLCTIQGLARSLLTAERCALNFLQTLSATATAARKYVDAIAGTSAQILDTRKTIPNLRLAQKYAVTIGGGHNQRLALYDGILIKENHIAAAGSIGNVMQQAFALNSGKSIQIEVEDLAQLQAALDAGASSILLDNFDTALLVKAVAINNAAQLKAVLEASGGITLDNVRAIAQTGVDRISIGAITKDIRAIDLSMQFTPNG</sequence>
<feature type="binding site" evidence="13">
    <location>
        <position position="166"/>
    </location>
    <ligand>
        <name>substrate</name>
    </ligand>
</feature>
<feature type="binding site" evidence="13">
    <location>
        <begin position="142"/>
        <end position="144"/>
    </location>
    <ligand>
        <name>substrate</name>
    </ligand>
</feature>
<evidence type="ECO:0000256" key="10">
    <source>
        <dbReference type="ARBA" id="ARBA00047445"/>
    </source>
</evidence>
<evidence type="ECO:0000259" key="15">
    <source>
        <dbReference type="Pfam" id="PF02749"/>
    </source>
</evidence>
<feature type="binding site" evidence="13">
    <location>
        <begin position="252"/>
        <end position="254"/>
    </location>
    <ligand>
        <name>substrate</name>
    </ligand>
</feature>
<dbReference type="EC" id="2.4.2.19" evidence="5"/>
<dbReference type="SUPFAM" id="SSF51690">
    <property type="entry name" value="Nicotinate/Quinolinate PRTase C-terminal domain-like"/>
    <property type="match status" value="1"/>
</dbReference>
<evidence type="ECO:0000256" key="13">
    <source>
        <dbReference type="PIRSR" id="PIRSR006250-1"/>
    </source>
</evidence>
<feature type="domain" description="Quinolinate phosphoribosyl transferase N-terminal" evidence="15">
    <location>
        <begin position="35"/>
        <end position="119"/>
    </location>
</feature>
<protein>
    <recommendedName>
        <fullName evidence="11">Probable nicotinate-nucleotide pyrophosphorylase [carboxylating]</fullName>
        <ecNumber evidence="5">2.4.2.19</ecNumber>
    </recommendedName>
    <alternativeName>
        <fullName evidence="9">Quinolinate phosphoribosyltransferase [decarboxylating]</fullName>
    </alternativeName>
</protein>
<dbReference type="GO" id="GO:0005737">
    <property type="term" value="C:cytoplasm"/>
    <property type="evidence" value="ECO:0007669"/>
    <property type="project" value="TreeGrafter"/>
</dbReference>
<dbReference type="InterPro" id="IPR022412">
    <property type="entry name" value="Quinolinate_PRibosylTrfase_N"/>
</dbReference>
<dbReference type="FunFam" id="3.20.20.70:FF:000030">
    <property type="entry name" value="Nicotinate-nucleotide pyrophosphorylase, carboxylating"/>
    <property type="match status" value="1"/>
</dbReference>
<dbReference type="UniPathway" id="UPA00253">
    <property type="reaction ID" value="UER00331"/>
</dbReference>
<accession>C6WUD1</accession>
<evidence type="ECO:0000256" key="3">
    <source>
        <dbReference type="ARBA" id="ARBA00009400"/>
    </source>
</evidence>
<feature type="binding site" evidence="13">
    <location>
        <position position="205"/>
    </location>
    <ligand>
        <name>substrate</name>
    </ligand>
</feature>
<feature type="binding site" evidence="13">
    <location>
        <position position="109"/>
    </location>
    <ligand>
        <name>substrate</name>
    </ligand>
</feature>
<dbReference type="Gene3D" id="3.90.1170.20">
    <property type="entry name" value="Quinolinate phosphoribosyl transferase, N-terminal domain"/>
    <property type="match status" value="1"/>
</dbReference>
<evidence type="ECO:0000259" key="14">
    <source>
        <dbReference type="Pfam" id="PF01729"/>
    </source>
</evidence>
<dbReference type="InterPro" id="IPR027277">
    <property type="entry name" value="NadC/ModD"/>
</dbReference>
<dbReference type="InterPro" id="IPR037128">
    <property type="entry name" value="Quinolinate_PRibosylTase_N_sf"/>
</dbReference>
<comment type="function">
    <text evidence="1">Involved in the catabolism of quinolinic acid (QA).</text>
</comment>
<dbReference type="SUPFAM" id="SSF54675">
    <property type="entry name" value="Nicotinate/Quinolinate PRTase N-terminal domain-like"/>
    <property type="match status" value="1"/>
</dbReference>
<dbReference type="OrthoDB" id="9782546at2"/>
<evidence type="ECO:0000313" key="17">
    <source>
        <dbReference type="Proteomes" id="UP000002742"/>
    </source>
</evidence>
<keyword evidence="7 12" id="KW-0328">Glycosyltransferase</keyword>
<comment type="catalytic activity">
    <reaction evidence="10">
        <text>nicotinate beta-D-ribonucleotide + CO2 + diphosphate = quinolinate + 5-phospho-alpha-D-ribose 1-diphosphate + 2 H(+)</text>
        <dbReference type="Rhea" id="RHEA:12733"/>
        <dbReference type="ChEBI" id="CHEBI:15378"/>
        <dbReference type="ChEBI" id="CHEBI:16526"/>
        <dbReference type="ChEBI" id="CHEBI:29959"/>
        <dbReference type="ChEBI" id="CHEBI:33019"/>
        <dbReference type="ChEBI" id="CHEBI:57502"/>
        <dbReference type="ChEBI" id="CHEBI:58017"/>
        <dbReference type="EC" id="2.4.2.19"/>
    </reaction>
</comment>
<dbReference type="GO" id="GO:0009435">
    <property type="term" value="P:NAD+ biosynthetic process"/>
    <property type="evidence" value="ECO:0007669"/>
    <property type="project" value="UniProtKB-UniPathway"/>
</dbReference>
<dbReference type="Pfam" id="PF01729">
    <property type="entry name" value="QRPTase_C"/>
    <property type="match status" value="1"/>
</dbReference>
<reference evidence="16 17" key="2">
    <citation type="journal article" date="2011" name="J. Bacteriol.">
        <title>Genomes of three methylotrophs from a single niche uncover genetic and metabolic divergence of Methylophilaceae.</title>
        <authorList>
            <person name="Lapidus A."/>
            <person name="Clum A."/>
            <person name="Labutti K."/>
            <person name="Kaluzhnaya M.G."/>
            <person name="Lim S."/>
            <person name="Beck D.A."/>
            <person name="Glavina Del Rio T."/>
            <person name="Nolan M."/>
            <person name="Mavromatis K."/>
            <person name="Huntemann M."/>
            <person name="Lucas S."/>
            <person name="Lidstrom M.E."/>
            <person name="Ivanova N."/>
            <person name="Chistoserdova L."/>
        </authorList>
    </citation>
    <scope>NUCLEOTIDE SEQUENCE [LARGE SCALE GENOMIC DNA]</scope>
    <source>
        <strain evidence="17">JLW8 / ATCC BAA-1282 / DSM 17540</strain>
    </source>
</reference>
<proteinExistence type="inferred from homology"/>
<keyword evidence="17" id="KW-1185">Reference proteome</keyword>
<dbReference type="GO" id="GO:0034213">
    <property type="term" value="P:quinolinate catabolic process"/>
    <property type="evidence" value="ECO:0007669"/>
    <property type="project" value="TreeGrafter"/>
</dbReference>
<evidence type="ECO:0000313" key="16">
    <source>
        <dbReference type="EMBL" id="ACT47530.1"/>
    </source>
</evidence>
<dbReference type="RefSeq" id="WP_015831567.1">
    <property type="nucleotide sequence ID" value="NC_012968.1"/>
</dbReference>
<dbReference type="PANTHER" id="PTHR32179">
    <property type="entry name" value="NICOTINATE-NUCLEOTIDE PYROPHOSPHORYLASE [CARBOXYLATING]"/>
    <property type="match status" value="1"/>
</dbReference>
<evidence type="ECO:0000256" key="5">
    <source>
        <dbReference type="ARBA" id="ARBA00011944"/>
    </source>
</evidence>
<dbReference type="Proteomes" id="UP000002742">
    <property type="component" value="Chromosome"/>
</dbReference>
<dbReference type="HOGENOM" id="CLU_039622_0_0_4"/>
<dbReference type="InterPro" id="IPR004393">
    <property type="entry name" value="NadC"/>
</dbReference>
<dbReference type="InterPro" id="IPR002638">
    <property type="entry name" value="Quinolinate_PRibosylTrfase_C"/>
</dbReference>
<evidence type="ECO:0000256" key="9">
    <source>
        <dbReference type="ARBA" id="ARBA00033102"/>
    </source>
</evidence>
<dbReference type="STRING" id="583345.Mmol_0620"/>
<comment type="similarity">
    <text evidence="3 12">Belongs to the NadC/ModD family.</text>
</comment>
<dbReference type="PIRSF" id="PIRSF006250">
    <property type="entry name" value="NadC_ModD"/>
    <property type="match status" value="1"/>
</dbReference>
<comment type="pathway">
    <text evidence="2">Cofactor biosynthesis; NAD(+) biosynthesis; nicotinate D-ribonucleotide from quinolinate: step 1/1.</text>
</comment>
<gene>
    <name evidence="16" type="ordered locus">Mmol_0620</name>
</gene>
<dbReference type="FunFam" id="3.90.1170.20:FF:000001">
    <property type="entry name" value="Nicotinate-nucleotide diphosphorylase (Carboxylating)"/>
    <property type="match status" value="1"/>
</dbReference>
<feature type="binding site" evidence="13">
    <location>
        <begin position="273"/>
        <end position="275"/>
    </location>
    <ligand>
        <name>substrate</name>
    </ligand>
</feature>
<feature type="binding site" evidence="13">
    <location>
        <position position="176"/>
    </location>
    <ligand>
        <name>substrate</name>
    </ligand>
</feature>
<dbReference type="CDD" id="cd01572">
    <property type="entry name" value="QPRTase"/>
    <property type="match status" value="1"/>
</dbReference>
<evidence type="ECO:0000256" key="1">
    <source>
        <dbReference type="ARBA" id="ARBA00003237"/>
    </source>
</evidence>
<evidence type="ECO:0000256" key="12">
    <source>
        <dbReference type="PIRNR" id="PIRNR006250"/>
    </source>
</evidence>
<dbReference type="Pfam" id="PF02749">
    <property type="entry name" value="QRPTase_N"/>
    <property type="match status" value="1"/>
</dbReference>
<dbReference type="EMBL" id="CP001672">
    <property type="protein sequence ID" value="ACT47530.1"/>
    <property type="molecule type" value="Genomic_DNA"/>
</dbReference>
<feature type="binding site" evidence="13">
    <location>
        <position position="226"/>
    </location>
    <ligand>
        <name>substrate</name>
    </ligand>
</feature>
<dbReference type="InterPro" id="IPR013785">
    <property type="entry name" value="Aldolase_TIM"/>
</dbReference>
<name>C6WUD1_METML</name>
<feature type="domain" description="Quinolinate phosphoribosyl transferase C-terminal" evidence="14">
    <location>
        <begin position="122"/>
        <end position="288"/>
    </location>
</feature>
<dbReference type="InterPro" id="IPR036068">
    <property type="entry name" value="Nicotinate_pribotase-like_C"/>
</dbReference>
<dbReference type="GO" id="GO:0004514">
    <property type="term" value="F:nicotinate-nucleotide diphosphorylase (carboxylating) activity"/>
    <property type="evidence" value="ECO:0007669"/>
    <property type="project" value="UniProtKB-EC"/>
</dbReference>
<dbReference type="Gene3D" id="3.20.20.70">
    <property type="entry name" value="Aldolase class I"/>
    <property type="match status" value="1"/>
</dbReference>
<dbReference type="PANTHER" id="PTHR32179:SF3">
    <property type="entry name" value="NICOTINATE-NUCLEOTIDE PYROPHOSPHORYLASE [CARBOXYLATING]"/>
    <property type="match status" value="1"/>
</dbReference>
<keyword evidence="8 12" id="KW-0808">Transferase</keyword>
<evidence type="ECO:0000256" key="2">
    <source>
        <dbReference type="ARBA" id="ARBA00004893"/>
    </source>
</evidence>
<evidence type="ECO:0000256" key="8">
    <source>
        <dbReference type="ARBA" id="ARBA00022679"/>
    </source>
</evidence>
<evidence type="ECO:0000256" key="7">
    <source>
        <dbReference type="ARBA" id="ARBA00022676"/>
    </source>
</evidence>